<organism evidence="2">
    <name type="scientific">bioreactor metagenome</name>
    <dbReference type="NCBI Taxonomy" id="1076179"/>
    <lineage>
        <taxon>unclassified sequences</taxon>
        <taxon>metagenomes</taxon>
        <taxon>ecological metagenomes</taxon>
    </lineage>
</organism>
<gene>
    <name evidence="2" type="ORF">SDC9_197470</name>
</gene>
<name>A0A645IEY4_9ZZZZ</name>
<protein>
    <submittedName>
        <fullName evidence="2">Uncharacterized protein</fullName>
    </submittedName>
</protein>
<keyword evidence="1" id="KW-0812">Transmembrane</keyword>
<evidence type="ECO:0000256" key="1">
    <source>
        <dbReference type="SAM" id="Phobius"/>
    </source>
</evidence>
<feature type="transmembrane region" description="Helical" evidence="1">
    <location>
        <begin position="6"/>
        <end position="29"/>
    </location>
</feature>
<proteinExistence type="predicted"/>
<sequence length="178" mass="20193">MNWQNYRWSIVGLTIIVTLAVLFGGQFLWQQLAIAKPMSQIAQGIDGVESAFLEKNSQNDSTVKINVTLTDVTNLQTTYKALNDRIFNVLGHKKYKIVINDSRTPELEQLYYSIHYYIQEAIFTGNFGLMSEKIQAKAAASGSNAQVFVDAKYVYLQLSSQNSNMYIVVPRQPELEVR</sequence>
<dbReference type="EMBL" id="VSSQ01113468">
    <property type="protein sequence ID" value="MPN49847.1"/>
    <property type="molecule type" value="Genomic_DNA"/>
</dbReference>
<comment type="caution">
    <text evidence="2">The sequence shown here is derived from an EMBL/GenBank/DDBJ whole genome shotgun (WGS) entry which is preliminary data.</text>
</comment>
<keyword evidence="1" id="KW-0472">Membrane</keyword>
<accession>A0A645IEY4</accession>
<evidence type="ECO:0000313" key="2">
    <source>
        <dbReference type="EMBL" id="MPN49847.1"/>
    </source>
</evidence>
<keyword evidence="1" id="KW-1133">Transmembrane helix</keyword>
<dbReference type="AlphaFoldDB" id="A0A645IEY4"/>
<reference evidence="2" key="1">
    <citation type="submission" date="2019-08" db="EMBL/GenBank/DDBJ databases">
        <authorList>
            <person name="Kucharzyk K."/>
            <person name="Murdoch R.W."/>
            <person name="Higgins S."/>
            <person name="Loffler F."/>
        </authorList>
    </citation>
    <scope>NUCLEOTIDE SEQUENCE</scope>
</reference>